<evidence type="ECO:0000313" key="2">
    <source>
        <dbReference type="EMBL" id="WFE92089.1"/>
    </source>
</evidence>
<accession>A0ABY8FBE3</accession>
<dbReference type="Proteomes" id="UP001209803">
    <property type="component" value="Chromosome"/>
</dbReference>
<dbReference type="RefSeq" id="WP_285806070.1">
    <property type="nucleotide sequence ID" value="NZ_CP120863.1"/>
</dbReference>
<dbReference type="EMBL" id="CP120863">
    <property type="protein sequence ID" value="WFE92089.1"/>
    <property type="molecule type" value="Genomic_DNA"/>
</dbReference>
<organism evidence="2 3">
    <name type="scientific">Roseibium porphyridii</name>
    <dbReference type="NCBI Taxonomy" id="2866279"/>
    <lineage>
        <taxon>Bacteria</taxon>
        <taxon>Pseudomonadati</taxon>
        <taxon>Pseudomonadota</taxon>
        <taxon>Alphaproteobacteria</taxon>
        <taxon>Hyphomicrobiales</taxon>
        <taxon>Stappiaceae</taxon>
        <taxon>Roseibium</taxon>
    </lineage>
</organism>
<feature type="domain" description="DM13" evidence="1">
    <location>
        <begin position="1"/>
        <end position="72"/>
    </location>
</feature>
<sequence>MQRDFTFDGAPDARIGLGRNGRYDPDTDLGALKKLKGQQSYRLRGGIDVSKYNEVYVWCRKFNVPLGVAKLGG</sequence>
<protein>
    <submittedName>
        <fullName evidence="2">DM13 domain-containing protein</fullName>
    </submittedName>
</protein>
<proteinExistence type="predicted"/>
<evidence type="ECO:0000259" key="1">
    <source>
        <dbReference type="PROSITE" id="PS51549"/>
    </source>
</evidence>
<gene>
    <name evidence="2" type="ORF">K1718_12205</name>
</gene>
<evidence type="ECO:0000313" key="3">
    <source>
        <dbReference type="Proteomes" id="UP001209803"/>
    </source>
</evidence>
<dbReference type="Pfam" id="PF10517">
    <property type="entry name" value="DM13"/>
    <property type="match status" value="1"/>
</dbReference>
<reference evidence="2 3" key="1">
    <citation type="submission" date="2023-03" db="EMBL/GenBank/DDBJ databases">
        <title>Roseibium porphyridii sp. nov. and Roseibium rhodosorbium sp. nov. isolated from marine algae, Porphyridium cruentum and Rhodosorus marinus, respectively.</title>
        <authorList>
            <person name="Lee M.W."/>
            <person name="Choi B.J."/>
            <person name="Lee J.K."/>
            <person name="Choi D.G."/>
            <person name="Baek J.H."/>
            <person name="Bayburt H."/>
            <person name="Kim J.M."/>
            <person name="Han D.M."/>
            <person name="Kim K.H."/>
            <person name="Jeon C.O."/>
        </authorList>
    </citation>
    <scope>NUCLEOTIDE SEQUENCE [LARGE SCALE GENOMIC DNA]</scope>
    <source>
        <strain evidence="2 3">KMA01</strain>
    </source>
</reference>
<keyword evidence="3" id="KW-1185">Reference proteome</keyword>
<dbReference type="PROSITE" id="PS51549">
    <property type="entry name" value="DM13"/>
    <property type="match status" value="1"/>
</dbReference>
<name>A0ABY8FBE3_9HYPH</name>
<dbReference type="InterPro" id="IPR019545">
    <property type="entry name" value="DM13_domain"/>
</dbReference>